<dbReference type="EMBL" id="CP014859">
    <property type="protein sequence ID" value="AOS63215.1"/>
    <property type="molecule type" value="Genomic_DNA"/>
</dbReference>
<dbReference type="AlphaFoldDB" id="A0AAC9HRL2"/>
<comment type="similarity">
    <text evidence="1">Belongs to the protein kinase superfamily. ADCK protein kinase family.</text>
</comment>
<feature type="transmembrane region" description="Helical" evidence="2">
    <location>
        <begin position="32"/>
        <end position="53"/>
    </location>
</feature>
<dbReference type="PANTHER" id="PTHR10566">
    <property type="entry name" value="CHAPERONE-ACTIVITY OF BC1 COMPLEX CABC1 -RELATED"/>
    <property type="match status" value="1"/>
</dbReference>
<evidence type="ECO:0000256" key="2">
    <source>
        <dbReference type="SAM" id="Phobius"/>
    </source>
</evidence>
<dbReference type="Proteomes" id="UP000095210">
    <property type="component" value="Chromosome"/>
</dbReference>
<name>A0AAC9HRL2_9PSEU</name>
<dbReference type="InterPro" id="IPR004147">
    <property type="entry name" value="ABC1_dom"/>
</dbReference>
<dbReference type="KEGG" id="ahm:TL08_12005"/>
<keyword evidence="2" id="KW-0812">Transmembrane</keyword>
<evidence type="ECO:0000256" key="1">
    <source>
        <dbReference type="ARBA" id="ARBA00009670"/>
    </source>
</evidence>
<feature type="transmembrane region" description="Helical" evidence="2">
    <location>
        <begin position="593"/>
        <end position="612"/>
    </location>
</feature>
<evidence type="ECO:0000259" key="3">
    <source>
        <dbReference type="Pfam" id="PF03109"/>
    </source>
</evidence>
<dbReference type="PANTHER" id="PTHR10566:SF113">
    <property type="entry name" value="PROTEIN ACTIVITY OF BC1 COMPLEX KINASE 7, CHLOROPLASTIC"/>
    <property type="match status" value="1"/>
</dbReference>
<feature type="transmembrane region" description="Helical" evidence="2">
    <location>
        <begin position="627"/>
        <end position="648"/>
    </location>
</feature>
<protein>
    <submittedName>
        <fullName evidence="4">Unusual protein kinase</fullName>
    </submittedName>
</protein>
<organism evidence="4 5">
    <name type="scientific">Actinoalloteichus hymeniacidonis</name>
    <dbReference type="NCBI Taxonomy" id="340345"/>
    <lineage>
        <taxon>Bacteria</taxon>
        <taxon>Bacillati</taxon>
        <taxon>Actinomycetota</taxon>
        <taxon>Actinomycetes</taxon>
        <taxon>Pseudonocardiales</taxon>
        <taxon>Pseudonocardiaceae</taxon>
        <taxon>Actinoalloteichus</taxon>
    </lineage>
</organism>
<keyword evidence="4" id="KW-0808">Transferase</keyword>
<accession>A0AAC9HRL2</accession>
<reference evidence="5" key="1">
    <citation type="submission" date="2016-03" db="EMBL/GenBank/DDBJ databases">
        <title>Complete genome sequence of the type strain Actinoalloteichus hymeniacidonis DSM 45092.</title>
        <authorList>
            <person name="Schaffert L."/>
            <person name="Albersmeier A."/>
            <person name="Winkler A."/>
            <person name="Kalinowski J."/>
            <person name="Zotchev S."/>
            <person name="Ruckert C."/>
        </authorList>
    </citation>
    <scope>NUCLEOTIDE SEQUENCE [LARGE SCALE GENOMIC DNA]</scope>
    <source>
        <strain evidence="5">HPA177(T) (DSM 45092(T))</strain>
    </source>
</reference>
<feature type="domain" description="ABC1 atypical kinase-like" evidence="3">
    <location>
        <begin position="188"/>
        <end position="431"/>
    </location>
</feature>
<evidence type="ECO:0000313" key="4">
    <source>
        <dbReference type="EMBL" id="AOS63215.1"/>
    </source>
</evidence>
<proteinExistence type="inferred from homology"/>
<feature type="transmembrane region" description="Helical" evidence="2">
    <location>
        <begin position="65"/>
        <end position="86"/>
    </location>
</feature>
<gene>
    <name evidence="4" type="ORF">TL08_12005</name>
</gene>
<dbReference type="InterPro" id="IPR050154">
    <property type="entry name" value="UbiB_kinase"/>
</dbReference>
<evidence type="ECO:0000313" key="5">
    <source>
        <dbReference type="Proteomes" id="UP000095210"/>
    </source>
</evidence>
<dbReference type="SUPFAM" id="SSF56112">
    <property type="entry name" value="Protein kinase-like (PK-like)"/>
    <property type="match status" value="1"/>
</dbReference>
<keyword evidence="5" id="KW-1185">Reference proteome</keyword>
<dbReference type="GO" id="GO:0016301">
    <property type="term" value="F:kinase activity"/>
    <property type="evidence" value="ECO:0007669"/>
    <property type="project" value="UniProtKB-KW"/>
</dbReference>
<keyword evidence="4" id="KW-0418">Kinase</keyword>
<dbReference type="RefSeq" id="WP_069848887.1">
    <property type="nucleotide sequence ID" value="NZ_CP014859.1"/>
</dbReference>
<keyword evidence="2" id="KW-1133">Transmembrane helix</keyword>
<dbReference type="CDD" id="cd05121">
    <property type="entry name" value="ABC1_ADCK3-like"/>
    <property type="match status" value="1"/>
</dbReference>
<sequence>MFGIAAAVTVILTILIFATMARRLLGVQFSRFRTVAAGFAGMVVGGPLMLLIVSPDVDEPGLRPLAQLALATACAVLFAMVFLVLAEAFVPSGSVSPIAQWIPALRRRIARTQRYTKLTSIAVRHGLGPYLRGRQQTGPDSSGGRHRLARSLRAALDEGGVTFVKLGQVLSTRQDLVSPEFIEELSALQDRAAPIPWEQASAVLTAELGRPLDEVFAEFEREPLATASIAQVYLARLVTGEEVVVKIQRPNIAAAVERDLDIVTRLGRTLEKSTQWGRSLGIAELTEGFATALREELDFRIEAGNMATVVANARARRDDSVVLPEPHAQLCGERVLVMNRISGVPLRRAGGLLEQRGIDPVDTARTLLSCVLRQIMFDGVFHADPHPGNVMVTEDGGIGLLDFGSVGRLDGATRDALAQLLVGLNSGNAGMVTDALLTVVLQPEPVDEQQLERSLGQFMVRHLGAGSTPSAQLFIDLFTIVSDHGLSVPPQIAAVFRSLGTLEGTLQVVAPTFDLVGEARAFGSAQFAEQGSMGSLRETVQNELISLLPMLRKLPRRVDRISDSLERGRLSVNVRLLADERDRRFLTGLVHQVLLTVLGVTGGLLGVLLLGLPEGPDVVEDLPLYDVLGYAMFVLSSVLVLRVVASIFRNGSGDEDGRD</sequence>
<feature type="transmembrane region" description="Helical" evidence="2">
    <location>
        <begin position="6"/>
        <end position="25"/>
    </location>
</feature>
<dbReference type="InterPro" id="IPR011009">
    <property type="entry name" value="Kinase-like_dom_sf"/>
</dbReference>
<keyword evidence="2" id="KW-0472">Membrane</keyword>
<dbReference type="Pfam" id="PF03109">
    <property type="entry name" value="ABC1"/>
    <property type="match status" value="1"/>
</dbReference>